<dbReference type="EMBL" id="HBKO01036364">
    <property type="protein sequence ID" value="CAE2261337.1"/>
    <property type="molecule type" value="Transcribed_RNA"/>
</dbReference>
<gene>
    <name evidence="1" type="ORF">CPOL0286_LOCUS16607</name>
</gene>
<protein>
    <submittedName>
        <fullName evidence="1">Uncharacterized protein</fullName>
    </submittedName>
</protein>
<evidence type="ECO:0000313" key="1">
    <source>
        <dbReference type="EMBL" id="CAE2261337.1"/>
    </source>
</evidence>
<reference evidence="1" key="1">
    <citation type="submission" date="2021-01" db="EMBL/GenBank/DDBJ databases">
        <authorList>
            <person name="Corre E."/>
            <person name="Pelletier E."/>
            <person name="Niang G."/>
            <person name="Scheremetjew M."/>
            <person name="Finn R."/>
            <person name="Kale V."/>
            <person name="Holt S."/>
            <person name="Cochrane G."/>
            <person name="Meng A."/>
            <person name="Brown T."/>
            <person name="Cohen L."/>
        </authorList>
    </citation>
    <scope>NUCLEOTIDE SEQUENCE</scope>
    <source>
        <strain evidence="1">UIO037</strain>
    </source>
</reference>
<accession>A0A7S4JER5</accession>
<proteinExistence type="predicted"/>
<organism evidence="1">
    <name type="scientific">Prymnesium polylepis</name>
    <dbReference type="NCBI Taxonomy" id="72548"/>
    <lineage>
        <taxon>Eukaryota</taxon>
        <taxon>Haptista</taxon>
        <taxon>Haptophyta</taxon>
        <taxon>Prymnesiophyceae</taxon>
        <taxon>Prymnesiales</taxon>
        <taxon>Prymnesiaceae</taxon>
        <taxon>Prymnesium</taxon>
    </lineage>
</organism>
<sequence>MISNATLVTTALDTTVNAHGTDKSTYTSHAVTCRHMHFTCTYHVQMRMRMSQCPYPCTSSSMSMCTDRDITATTQACCLHAHAEIDQMKVEVGLRTKHRPQRSAQQAI</sequence>
<name>A0A7S4JER5_9EUKA</name>
<dbReference type="AlphaFoldDB" id="A0A7S4JER5"/>